<dbReference type="Pfam" id="PF03121">
    <property type="entry name" value="Herpes_UL52"/>
    <property type="match status" value="1"/>
</dbReference>
<dbReference type="EC" id="2.7.7.102" evidence="3"/>
<dbReference type="GO" id="GO:0003682">
    <property type="term" value="F:chromatin binding"/>
    <property type="evidence" value="ECO:0007669"/>
    <property type="project" value="TreeGrafter"/>
</dbReference>
<dbReference type="STRING" id="403673.A0A177WKN2"/>
<reference evidence="5 6" key="2">
    <citation type="submission" date="2016-05" db="EMBL/GenBank/DDBJ databases">
        <title>Lineage-specific infection strategies underlie the spectrum of fungal disease in amphibians.</title>
        <authorList>
            <person name="Cuomo C.A."/>
            <person name="Farrer R.A."/>
            <person name="James T."/>
            <person name="Longcore J."/>
            <person name="Birren B."/>
        </authorList>
    </citation>
    <scope>NUCLEOTIDE SEQUENCE [LARGE SCALE GENOMIC DNA]</scope>
    <source>
        <strain evidence="5 6">JEL423</strain>
    </source>
</reference>
<dbReference type="GO" id="GO:0005759">
    <property type="term" value="C:mitochondrial matrix"/>
    <property type="evidence" value="ECO:0007669"/>
    <property type="project" value="TreeGrafter"/>
</dbReference>
<dbReference type="GO" id="GO:0003887">
    <property type="term" value="F:DNA-directed DNA polymerase activity"/>
    <property type="evidence" value="ECO:0007669"/>
    <property type="project" value="UniProtKB-EC"/>
</dbReference>
<protein>
    <recommendedName>
        <fullName evidence="1">DNA-directed primase/polymerase protein</fullName>
        <ecNumber evidence="3">2.7.7.102</ecNumber>
    </recommendedName>
</protein>
<dbReference type="PANTHER" id="PTHR31399">
    <property type="entry name" value="DNA-DIRECTED PRIMASE / POLYMERASE PROTEIN"/>
    <property type="match status" value="1"/>
</dbReference>
<gene>
    <name evidence="5" type="ORF">BDEG_24007</name>
</gene>
<dbReference type="GO" id="GO:0042276">
    <property type="term" value="P:error-prone translesion synthesis"/>
    <property type="evidence" value="ECO:0007669"/>
    <property type="project" value="InterPro"/>
</dbReference>
<dbReference type="eggNOG" id="ENOG502QS1Q">
    <property type="taxonomic scope" value="Eukaryota"/>
</dbReference>
<dbReference type="Proteomes" id="UP000077115">
    <property type="component" value="Unassembled WGS sequence"/>
</dbReference>
<dbReference type="GO" id="GO:0005634">
    <property type="term" value="C:nucleus"/>
    <property type="evidence" value="ECO:0007669"/>
    <property type="project" value="TreeGrafter"/>
</dbReference>
<evidence type="ECO:0000256" key="3">
    <source>
        <dbReference type="ARBA" id="ARBA00044768"/>
    </source>
</evidence>
<dbReference type="PANTHER" id="PTHR31399:SF0">
    <property type="entry name" value="DNA-DIRECTED PRIMASE_POLYMERASE PROTEIN"/>
    <property type="match status" value="1"/>
</dbReference>
<evidence type="ECO:0000256" key="1">
    <source>
        <dbReference type="ARBA" id="ARBA00026139"/>
    </source>
</evidence>
<dbReference type="GO" id="GO:0031297">
    <property type="term" value="P:replication fork processing"/>
    <property type="evidence" value="ECO:0007669"/>
    <property type="project" value="TreeGrafter"/>
</dbReference>
<organism evidence="5 6">
    <name type="scientific">Batrachochytrium dendrobatidis (strain JEL423)</name>
    <dbReference type="NCBI Taxonomy" id="403673"/>
    <lineage>
        <taxon>Eukaryota</taxon>
        <taxon>Fungi</taxon>
        <taxon>Fungi incertae sedis</taxon>
        <taxon>Chytridiomycota</taxon>
        <taxon>Chytridiomycota incertae sedis</taxon>
        <taxon>Chytridiomycetes</taxon>
        <taxon>Rhizophydiales</taxon>
        <taxon>Rhizophydiales incertae sedis</taxon>
        <taxon>Batrachochytrium</taxon>
    </lineage>
</organism>
<dbReference type="AlphaFoldDB" id="A0A177WKN2"/>
<comment type="catalytic activity">
    <reaction evidence="2">
        <text>ssDNA + n NTP = ssDNA/pppN(pN)n-1 hybrid + (n-1) diphosphate.</text>
        <dbReference type="EC" id="2.7.7.102"/>
    </reaction>
</comment>
<dbReference type="OrthoDB" id="5988181at2759"/>
<evidence type="ECO:0000256" key="4">
    <source>
        <dbReference type="ARBA" id="ARBA00047303"/>
    </source>
</evidence>
<proteinExistence type="predicted"/>
<evidence type="ECO:0000256" key="2">
    <source>
        <dbReference type="ARBA" id="ARBA00044677"/>
    </source>
</evidence>
<sequence length="473" mass="54455">MSQLTTLNSATFFGETAETAARASLRKYKRHPHHSLLILQVFPTQNDAFAFKALHPHLPLCVFPFEDDPKNPGRRKYLVSSISDFWNRYRNMTRAERHYYELIETGAPCHLYFDIEYTVSLNPSLDGNAAFKAFQNFVIERFKKICDVEYSQIRIIDLTSSTDTKFSRHLILKAPGIAFRNNYDVGQFVSHLVSDLTVLYNQFVELRQHNAHSCQSRLDLNAPSEIDANLMSAFVFEKDGVVRLFVDMGVYTRSRNFRLWKSSKLLKDTELVASPGCDIKEDEQGFRDTLVSYVETGSKLLIYTANKCNRLIANGANESSTVLSLASSDILWKSTNTGQMDYSEQSFPALERFLISAIKSINPSSKVPFIQKTMYMSELNQVWFKISNNRYCHNIGREHQSNGVYYVFDLATFVYFQRCHDPDCRHYRSKELPYPIELHPFIDTNVFMDDDTDSIADDVLIQAVESDSTQFWG</sequence>
<comment type="catalytic activity">
    <reaction evidence="4">
        <text>DNA(n) + a 2'-deoxyribonucleoside 5'-triphosphate = DNA(n+1) + diphosphate</text>
        <dbReference type="Rhea" id="RHEA:22508"/>
        <dbReference type="Rhea" id="RHEA-COMP:17339"/>
        <dbReference type="Rhea" id="RHEA-COMP:17340"/>
        <dbReference type="ChEBI" id="CHEBI:33019"/>
        <dbReference type="ChEBI" id="CHEBI:61560"/>
        <dbReference type="ChEBI" id="CHEBI:173112"/>
        <dbReference type="EC" id="2.7.7.7"/>
    </reaction>
    <physiologicalReaction direction="left-to-right" evidence="4">
        <dbReference type="Rhea" id="RHEA:22509"/>
    </physiologicalReaction>
</comment>
<dbReference type="EMBL" id="DS022304">
    <property type="protein sequence ID" value="OAJ40244.1"/>
    <property type="molecule type" value="Genomic_DNA"/>
</dbReference>
<name>A0A177WKN2_BATDL</name>
<evidence type="ECO:0000313" key="6">
    <source>
        <dbReference type="Proteomes" id="UP000077115"/>
    </source>
</evidence>
<reference evidence="5 6" key="1">
    <citation type="submission" date="2006-10" db="EMBL/GenBank/DDBJ databases">
        <title>The Genome Sequence of Batrachochytrium dendrobatidis JEL423.</title>
        <authorList>
            <consortium name="The Broad Institute Genome Sequencing Platform"/>
            <person name="Birren B."/>
            <person name="Lander E."/>
            <person name="Galagan J."/>
            <person name="Cuomo C."/>
            <person name="Devon K."/>
            <person name="Jaffe D."/>
            <person name="Butler J."/>
            <person name="Alvarez P."/>
            <person name="Gnerre S."/>
            <person name="Grabherr M."/>
            <person name="Kleber M."/>
            <person name="Mauceli E."/>
            <person name="Brockman W."/>
            <person name="Young S."/>
            <person name="LaButti K."/>
            <person name="Sykes S."/>
            <person name="DeCaprio D."/>
            <person name="Crawford M."/>
            <person name="Koehrsen M."/>
            <person name="Engels R."/>
            <person name="Montgomery P."/>
            <person name="Pearson M."/>
            <person name="Howarth C."/>
            <person name="Larson L."/>
            <person name="White J."/>
            <person name="O'Leary S."/>
            <person name="Kodira C."/>
            <person name="Zeng Q."/>
            <person name="Yandava C."/>
            <person name="Alvarado L."/>
            <person name="Longcore J."/>
            <person name="James T."/>
        </authorList>
    </citation>
    <scope>NUCLEOTIDE SEQUENCE [LARGE SCALE GENOMIC DNA]</scope>
    <source>
        <strain evidence="5 6">JEL423</strain>
    </source>
</reference>
<dbReference type="GO" id="GO:0006264">
    <property type="term" value="P:mitochondrial DNA replication"/>
    <property type="evidence" value="ECO:0007669"/>
    <property type="project" value="TreeGrafter"/>
</dbReference>
<accession>A0A177WKN2</accession>
<evidence type="ECO:0000313" key="5">
    <source>
        <dbReference type="EMBL" id="OAJ40244.1"/>
    </source>
</evidence>
<dbReference type="VEuPathDB" id="FungiDB:BDEG_24007"/>
<dbReference type="InterPro" id="IPR044917">
    <property type="entry name" value="PRIMPOL"/>
</dbReference>
<dbReference type="GO" id="GO:0009411">
    <property type="term" value="P:response to UV"/>
    <property type="evidence" value="ECO:0007669"/>
    <property type="project" value="TreeGrafter"/>
</dbReference>